<feature type="chain" id="PRO_5034009823" evidence="2">
    <location>
        <begin position="23"/>
        <end position="572"/>
    </location>
</feature>
<evidence type="ECO:0000313" key="3">
    <source>
        <dbReference type="EMBL" id="KAF4977402.1"/>
    </source>
</evidence>
<organism evidence="3 4">
    <name type="scientific">Fusarium zealandicum</name>
    <dbReference type="NCBI Taxonomy" id="1053134"/>
    <lineage>
        <taxon>Eukaryota</taxon>
        <taxon>Fungi</taxon>
        <taxon>Dikarya</taxon>
        <taxon>Ascomycota</taxon>
        <taxon>Pezizomycotina</taxon>
        <taxon>Sordariomycetes</taxon>
        <taxon>Hypocreomycetidae</taxon>
        <taxon>Hypocreales</taxon>
        <taxon>Nectriaceae</taxon>
        <taxon>Fusarium</taxon>
        <taxon>Fusarium staphyleae species complex</taxon>
    </lineage>
</organism>
<dbReference type="Proteomes" id="UP000635477">
    <property type="component" value="Unassembled WGS sequence"/>
</dbReference>
<proteinExistence type="predicted"/>
<reference evidence="3" key="2">
    <citation type="submission" date="2020-05" db="EMBL/GenBank/DDBJ databases">
        <authorList>
            <person name="Kim H.-S."/>
            <person name="Proctor R.H."/>
            <person name="Brown D.W."/>
        </authorList>
    </citation>
    <scope>NUCLEOTIDE SEQUENCE</scope>
    <source>
        <strain evidence="3">NRRL 22465</strain>
    </source>
</reference>
<feature type="region of interest" description="Disordered" evidence="1">
    <location>
        <begin position="104"/>
        <end position="160"/>
    </location>
</feature>
<gene>
    <name evidence="3" type="ORF">FZEAL_6066</name>
</gene>
<dbReference type="OrthoDB" id="10261782at2759"/>
<dbReference type="PANTHER" id="PTHR35204:SF1">
    <property type="entry name" value="ENTEROTOXIN"/>
    <property type="match status" value="1"/>
</dbReference>
<evidence type="ECO:0000256" key="1">
    <source>
        <dbReference type="SAM" id="MobiDB-lite"/>
    </source>
</evidence>
<reference evidence="3" key="1">
    <citation type="journal article" date="2020" name="BMC Genomics">
        <title>Correction to: Identification and distribution of gene clusters required for synthesis of sphingolipid metabolism inhibitors in diverse species of the filamentous fungus Fusarium.</title>
        <authorList>
            <person name="Kim H.S."/>
            <person name="Lohmar J.M."/>
            <person name="Busman M."/>
            <person name="Brown D.W."/>
            <person name="Naumann T.A."/>
            <person name="Divon H.H."/>
            <person name="Lysoe E."/>
            <person name="Uhlig S."/>
            <person name="Proctor R.H."/>
        </authorList>
    </citation>
    <scope>NUCLEOTIDE SEQUENCE</scope>
    <source>
        <strain evidence="3">NRRL 22465</strain>
    </source>
</reference>
<dbReference type="PANTHER" id="PTHR35204">
    <property type="entry name" value="YALI0A21131P"/>
    <property type="match status" value="1"/>
</dbReference>
<sequence>MVPKPPLGALCALSLALSVASGLSNNAERIQPNHEHAINRANMVFNAIHSAGRQWGSSLYHNGFGLFPAIVPQGALFYHGARQNVTPPGPEWLAFEIEHAENFATSIKSRPGKGRVRPPPKDDKPGKQKPMAGEEFREELRRREDQTFNMDGDDLNDEDGPHKTENYRGYLHTYQANRDLNVLLVDGMSAGKTAMGTLDTQDLLLRENTTSHDVGGWDEWRRALDLCDIATEWGYDGFVRVEIGFEIIHCNFSMGVDLVSMTRTEMPEDWIGKQEMSPFQWARAVAERYNDIGGDRLRIDYSSMVSGLFFPINISSSDVDRPDLLRLGAATLGELKDIKAYLKDIATQPRRFTVNWQGLVDLIVSRFNKRLVSMAYESLPSRHFIGEIEGATLTWVDAPALPDDVTLAQVDEVNGTAEAIERCRKHFLRPALLAKERWSREDDLIHTSIDTVMKTICRDIFSVRSRLLEASGSSSSGYRINREYADERKMDDAVQAGRVAVQQLVNILGWTTWKQSQPCAPDEVLFIAMWPFGEEEDHWNPGCRSVEQIKHPSNSYWNRHFGPPKPKPSKEA</sequence>
<dbReference type="AlphaFoldDB" id="A0A8H4UJ83"/>
<keyword evidence="4" id="KW-1185">Reference proteome</keyword>
<protein>
    <submittedName>
        <fullName evidence="3">Uncharacterized protein</fullName>
    </submittedName>
</protein>
<feature type="compositionally biased region" description="Basic and acidic residues" evidence="1">
    <location>
        <begin position="119"/>
        <end position="146"/>
    </location>
</feature>
<keyword evidence="2" id="KW-0732">Signal</keyword>
<dbReference type="EMBL" id="JABEYC010000440">
    <property type="protein sequence ID" value="KAF4977402.1"/>
    <property type="molecule type" value="Genomic_DNA"/>
</dbReference>
<feature type="signal peptide" evidence="2">
    <location>
        <begin position="1"/>
        <end position="22"/>
    </location>
</feature>
<evidence type="ECO:0000256" key="2">
    <source>
        <dbReference type="SAM" id="SignalP"/>
    </source>
</evidence>
<comment type="caution">
    <text evidence="3">The sequence shown here is derived from an EMBL/GenBank/DDBJ whole genome shotgun (WGS) entry which is preliminary data.</text>
</comment>
<accession>A0A8H4UJ83</accession>
<name>A0A8H4UJ83_9HYPO</name>
<evidence type="ECO:0000313" key="4">
    <source>
        <dbReference type="Proteomes" id="UP000635477"/>
    </source>
</evidence>
<dbReference type="InterPro" id="IPR038921">
    <property type="entry name" value="YOR389W-like"/>
</dbReference>